<evidence type="ECO:0000259" key="9">
    <source>
        <dbReference type="PROSITE" id="PS50937"/>
    </source>
</evidence>
<gene>
    <name evidence="11" type="primary">soxR</name>
    <name evidence="10" type="ORF">ACIPSN_19955</name>
    <name evidence="11" type="ORF">GMX10_09890</name>
</gene>
<dbReference type="InterPro" id="IPR009061">
    <property type="entry name" value="DNA-bd_dom_put_sf"/>
</dbReference>
<accession>A0AAP9LCM5</accession>
<keyword evidence="13" id="KW-1185">Reference proteome</keyword>
<dbReference type="InterPro" id="IPR015358">
    <property type="entry name" value="Tscrpt_reg_MerR_DNA-bd"/>
</dbReference>
<dbReference type="GO" id="GO:0006979">
    <property type="term" value="P:response to oxidative stress"/>
    <property type="evidence" value="ECO:0007669"/>
    <property type="project" value="InterPro"/>
</dbReference>
<keyword evidence="7" id="KW-0238">DNA-binding</keyword>
<dbReference type="EMBL" id="CP046377">
    <property type="protein sequence ID" value="QHQ24346.1"/>
    <property type="molecule type" value="Genomic_DNA"/>
</dbReference>
<evidence type="ECO:0000256" key="6">
    <source>
        <dbReference type="ARBA" id="ARBA00023015"/>
    </source>
</evidence>
<dbReference type="PROSITE" id="PS50937">
    <property type="entry name" value="HTH_MERR_2"/>
    <property type="match status" value="1"/>
</dbReference>
<dbReference type="GO" id="GO:0003677">
    <property type="term" value="F:DNA binding"/>
    <property type="evidence" value="ECO:0007669"/>
    <property type="project" value="UniProtKB-KW"/>
</dbReference>
<evidence type="ECO:0000256" key="8">
    <source>
        <dbReference type="ARBA" id="ARBA00023163"/>
    </source>
</evidence>
<sequence length="155" mass="17119">MSKVAEGKGAGLPRLLSVGEVSKRTGVAVSALHFYESKGLISSIRTPGNQRRYTPGVMRYIAIIKVAQRAGIPLDEVHEALGDYQPLVRVSTDQWKVLASRWRQSLNDRITKLQRLRDELDSCIGCGCLSLSDCPLRNPNDELAQKGPGAYLLER</sequence>
<feature type="domain" description="HTH merR-type" evidence="9">
    <location>
        <begin position="15"/>
        <end position="83"/>
    </location>
</feature>
<evidence type="ECO:0000256" key="4">
    <source>
        <dbReference type="ARBA" id="ARBA00023004"/>
    </source>
</evidence>
<dbReference type="EMBL" id="JBIXKD010000029">
    <property type="protein sequence ID" value="MFJ5323582.1"/>
    <property type="molecule type" value="Genomic_DNA"/>
</dbReference>
<evidence type="ECO:0000313" key="10">
    <source>
        <dbReference type="EMBL" id="MFJ5323582.1"/>
    </source>
</evidence>
<dbReference type="AlphaFoldDB" id="A0AAP9LCM5"/>
<dbReference type="GeneID" id="90769877"/>
<dbReference type="Proteomes" id="UP001617714">
    <property type="component" value="Unassembled WGS sequence"/>
</dbReference>
<dbReference type="RefSeq" id="WP_039487208.1">
    <property type="nucleotide sequence ID" value="NZ_CP046377.1"/>
</dbReference>
<dbReference type="PANTHER" id="PTHR30204">
    <property type="entry name" value="REDOX-CYCLING DRUG-SENSING TRANSCRIPTIONAL ACTIVATOR SOXR"/>
    <property type="match status" value="1"/>
</dbReference>
<reference evidence="10 13" key="3">
    <citation type="submission" date="2024-10" db="EMBL/GenBank/DDBJ databases">
        <authorList>
            <person name="Lu C.-H."/>
        </authorList>
    </citation>
    <scope>NUCLEOTIDE SEQUENCE [LARGE SCALE GENOMIC DNA]</scope>
    <source>
        <strain evidence="10 13">22QBSP01-2</strain>
    </source>
</reference>
<dbReference type="PANTHER" id="PTHR30204:SF0">
    <property type="entry name" value="REDOX-SENSITIVE TRANSCRIPTIONAL ACTIVATOR SOXR"/>
    <property type="match status" value="1"/>
</dbReference>
<organism evidence="11 12">
    <name type="scientific">Pectobacterium parvum</name>
    <dbReference type="NCBI Taxonomy" id="2778550"/>
    <lineage>
        <taxon>Bacteria</taxon>
        <taxon>Pseudomonadati</taxon>
        <taxon>Pseudomonadota</taxon>
        <taxon>Gammaproteobacteria</taxon>
        <taxon>Enterobacterales</taxon>
        <taxon>Pectobacteriaceae</taxon>
        <taxon>Pectobacterium</taxon>
    </lineage>
</organism>
<dbReference type="SUPFAM" id="SSF46955">
    <property type="entry name" value="Putative DNA-binding domain"/>
    <property type="match status" value="1"/>
</dbReference>
<evidence type="ECO:0000256" key="5">
    <source>
        <dbReference type="ARBA" id="ARBA00023014"/>
    </source>
</evidence>
<evidence type="ECO:0000313" key="13">
    <source>
        <dbReference type="Proteomes" id="UP001617714"/>
    </source>
</evidence>
<dbReference type="PROSITE" id="PS00552">
    <property type="entry name" value="HTH_MERR_1"/>
    <property type="match status" value="1"/>
</dbReference>
<keyword evidence="8" id="KW-0804">Transcription</keyword>
<keyword evidence="4" id="KW-0408">Iron</keyword>
<keyword evidence="5" id="KW-0411">Iron-sulfur</keyword>
<keyword evidence="2" id="KW-0001">2Fe-2S</keyword>
<dbReference type="InterPro" id="IPR047057">
    <property type="entry name" value="MerR_fam"/>
</dbReference>
<dbReference type="CDD" id="cd01110">
    <property type="entry name" value="HTH_SoxR"/>
    <property type="match status" value="1"/>
</dbReference>
<reference evidence="11" key="2">
    <citation type="journal article" date="2022" name="Plant Pathol J">
        <title>Comparative Genomic Analysis of Pathogenic Factors of Pectobacterium Species Isolated in South Korea Using Whole-Genome Sequencing.</title>
        <authorList>
            <person name="Jee S."/>
            <person name="Kang I.J."/>
            <person name="Bak G."/>
            <person name="Kang S."/>
            <person name="Lee J."/>
            <person name="Heu S."/>
            <person name="Hwang I."/>
        </authorList>
    </citation>
    <scope>NUCLEOTIDE SEQUENCE</scope>
    <source>
        <strain evidence="11">PZ1</strain>
    </source>
</reference>
<protein>
    <recommendedName>
        <fullName evidence="1">Redox-sensitive transcriptional activator SoxR</fullName>
    </recommendedName>
</protein>
<keyword evidence="3" id="KW-0479">Metal-binding</keyword>
<evidence type="ECO:0000256" key="1">
    <source>
        <dbReference type="ARBA" id="ARBA00014474"/>
    </source>
</evidence>
<dbReference type="Pfam" id="PF09278">
    <property type="entry name" value="MerR-DNA-bind"/>
    <property type="match status" value="1"/>
</dbReference>
<proteinExistence type="predicted"/>
<dbReference type="Gene3D" id="1.10.1660.10">
    <property type="match status" value="1"/>
</dbReference>
<dbReference type="Proteomes" id="UP000464054">
    <property type="component" value="Chromosome"/>
</dbReference>
<evidence type="ECO:0000256" key="7">
    <source>
        <dbReference type="ARBA" id="ARBA00023125"/>
    </source>
</evidence>
<dbReference type="Pfam" id="PF00376">
    <property type="entry name" value="MerR"/>
    <property type="match status" value="1"/>
</dbReference>
<evidence type="ECO:0000313" key="11">
    <source>
        <dbReference type="EMBL" id="QHQ24346.1"/>
    </source>
</evidence>
<evidence type="ECO:0000313" key="12">
    <source>
        <dbReference type="Proteomes" id="UP000464054"/>
    </source>
</evidence>
<keyword evidence="6" id="KW-0805">Transcription regulation</keyword>
<reference evidence="12" key="1">
    <citation type="submission" date="2019-11" db="EMBL/GenBank/DDBJ databases">
        <authorList>
            <person name="Jee S."/>
        </authorList>
    </citation>
    <scope>NUCLEOTIDE SEQUENCE [LARGE SCALE GENOMIC DNA]</scope>
    <source>
        <strain evidence="12">PZ1</strain>
    </source>
</reference>
<dbReference type="GO" id="GO:0051537">
    <property type="term" value="F:2 iron, 2 sulfur cluster binding"/>
    <property type="evidence" value="ECO:0007669"/>
    <property type="project" value="UniProtKB-KW"/>
</dbReference>
<name>A0AAP9LCM5_9GAMM</name>
<dbReference type="NCBIfam" id="TIGR01950">
    <property type="entry name" value="SoxR"/>
    <property type="match status" value="1"/>
</dbReference>
<evidence type="ECO:0000256" key="2">
    <source>
        <dbReference type="ARBA" id="ARBA00022714"/>
    </source>
</evidence>
<dbReference type="GO" id="GO:0046872">
    <property type="term" value="F:metal ion binding"/>
    <property type="evidence" value="ECO:0007669"/>
    <property type="project" value="UniProtKB-KW"/>
</dbReference>
<dbReference type="GO" id="GO:0003700">
    <property type="term" value="F:DNA-binding transcription factor activity"/>
    <property type="evidence" value="ECO:0007669"/>
    <property type="project" value="InterPro"/>
</dbReference>
<dbReference type="PRINTS" id="PR00040">
    <property type="entry name" value="HTHMERR"/>
</dbReference>
<evidence type="ECO:0000256" key="3">
    <source>
        <dbReference type="ARBA" id="ARBA00022723"/>
    </source>
</evidence>
<dbReference type="InterPro" id="IPR000551">
    <property type="entry name" value="MerR-type_HTH_dom"/>
</dbReference>
<dbReference type="SMART" id="SM00422">
    <property type="entry name" value="HTH_MERR"/>
    <property type="match status" value="1"/>
</dbReference>
<dbReference type="InterPro" id="IPR010211">
    <property type="entry name" value="Redox-sen_tscrpt-act_SoxR"/>
</dbReference>